<dbReference type="Proteomes" id="UP000267187">
    <property type="component" value="Unassembled WGS sequence"/>
</dbReference>
<dbReference type="AlphaFoldDB" id="A0A3M0AEW4"/>
<proteinExistence type="predicted"/>
<organism evidence="1 2">
    <name type="scientific">Umboniibacter marinipuniceus</name>
    <dbReference type="NCBI Taxonomy" id="569599"/>
    <lineage>
        <taxon>Bacteria</taxon>
        <taxon>Pseudomonadati</taxon>
        <taxon>Pseudomonadota</taxon>
        <taxon>Gammaproteobacteria</taxon>
        <taxon>Cellvibrionales</taxon>
        <taxon>Cellvibrionaceae</taxon>
        <taxon>Umboniibacter</taxon>
    </lineage>
</organism>
<evidence type="ECO:0000313" key="2">
    <source>
        <dbReference type="Proteomes" id="UP000267187"/>
    </source>
</evidence>
<gene>
    <name evidence="1" type="ORF">DFR27_0661</name>
</gene>
<reference evidence="1 2" key="1">
    <citation type="submission" date="2018-10" db="EMBL/GenBank/DDBJ databases">
        <title>Genomic Encyclopedia of Type Strains, Phase IV (KMG-IV): sequencing the most valuable type-strain genomes for metagenomic binning, comparative biology and taxonomic classification.</title>
        <authorList>
            <person name="Goeker M."/>
        </authorList>
    </citation>
    <scope>NUCLEOTIDE SEQUENCE [LARGE SCALE GENOMIC DNA]</scope>
    <source>
        <strain evidence="1 2">DSM 25080</strain>
    </source>
</reference>
<protein>
    <submittedName>
        <fullName evidence="1">Uncharacterized protein</fullName>
    </submittedName>
</protein>
<comment type="caution">
    <text evidence="1">The sequence shown here is derived from an EMBL/GenBank/DDBJ whole genome shotgun (WGS) entry which is preliminary data.</text>
</comment>
<dbReference type="EMBL" id="REFJ01000001">
    <property type="protein sequence ID" value="RMA82704.1"/>
    <property type="molecule type" value="Genomic_DNA"/>
</dbReference>
<sequence>MTTKCTCNSSGAVSVRIACIECSKVIKKFSIKKPLKTVGLSLAAIYGGSQLIDYAISDNRYPLEIEYAVSNACINSAQARISNLGYETKQRVCLCALEEAMNEISYTRFLVDEDGFLDSLQSKIGECR</sequence>
<evidence type="ECO:0000313" key="1">
    <source>
        <dbReference type="EMBL" id="RMA82704.1"/>
    </source>
</evidence>
<keyword evidence="2" id="KW-1185">Reference proteome</keyword>
<name>A0A3M0AEW4_9GAMM</name>
<accession>A0A3M0AEW4</accession>